<dbReference type="AlphaFoldDB" id="A0A0G0H4V9"/>
<gene>
    <name evidence="1" type="ORF">US53_C0026G0005</name>
</gene>
<dbReference type="EMBL" id="LBTI01000026">
    <property type="protein sequence ID" value="KKQ37167.1"/>
    <property type="molecule type" value="Genomic_DNA"/>
</dbReference>
<evidence type="ECO:0000313" key="2">
    <source>
        <dbReference type="Proteomes" id="UP000034591"/>
    </source>
</evidence>
<evidence type="ECO:0008006" key="3">
    <source>
        <dbReference type="Google" id="ProtNLM"/>
    </source>
</evidence>
<reference evidence="1 2" key="1">
    <citation type="journal article" date="2015" name="Nature">
        <title>rRNA introns, odd ribosomes, and small enigmatic genomes across a large radiation of phyla.</title>
        <authorList>
            <person name="Brown C.T."/>
            <person name="Hug L.A."/>
            <person name="Thomas B.C."/>
            <person name="Sharon I."/>
            <person name="Castelle C.J."/>
            <person name="Singh A."/>
            <person name="Wilkins M.J."/>
            <person name="Williams K.H."/>
            <person name="Banfield J.F."/>
        </authorList>
    </citation>
    <scope>NUCLEOTIDE SEQUENCE [LARGE SCALE GENOMIC DNA]</scope>
</reference>
<dbReference type="Proteomes" id="UP000034591">
    <property type="component" value="Unassembled WGS sequence"/>
</dbReference>
<name>A0A0G0H4V9_9BACT</name>
<evidence type="ECO:0000313" key="1">
    <source>
        <dbReference type="EMBL" id="KKQ37167.1"/>
    </source>
</evidence>
<organism evidence="1 2">
    <name type="scientific">Candidatus Woesebacteria bacterium GW2011_GWA1_37_7</name>
    <dbReference type="NCBI Taxonomy" id="1618545"/>
    <lineage>
        <taxon>Bacteria</taxon>
        <taxon>Candidatus Woeseibacteriota</taxon>
    </lineage>
</organism>
<protein>
    <recommendedName>
        <fullName evidence="3">Cell division protein FtsL</fullName>
    </recommendedName>
</protein>
<sequence length="99" mass="11359">MKIKRGNKKISRRYILCFACLFLVSLHVFTFVRAFSSGATMQEIYSKEQKLKAENSEIAKQLIIKSSLSKVEEEAPRLGFSKPLDTFYLEPEENVAKIP</sequence>
<comment type="caution">
    <text evidence="1">The sequence shown here is derived from an EMBL/GenBank/DDBJ whole genome shotgun (WGS) entry which is preliminary data.</text>
</comment>
<dbReference type="STRING" id="1618545.US53_C0026G0005"/>
<proteinExistence type="predicted"/>
<accession>A0A0G0H4V9</accession>